<accession>A0A160TBE6</accession>
<dbReference type="EMBL" id="CZQC01000013">
    <property type="protein sequence ID" value="CUS40377.1"/>
    <property type="molecule type" value="Genomic_DNA"/>
</dbReference>
<gene>
    <name evidence="1" type="ORF">MGWOODY_Tha2728</name>
</gene>
<sequence length="238" mass="25602">MILLIRKLSLAAVFACSTLLVGCGGDVLSSEELVSLFPEVGPESTRAENTDILCPFQRMLKRSGLYDNAEDGEATSLKVKTGLASEAAEVFGCDKGSCGSIITLASIAQWNLGKLDLSRLHEAGSLLSHDCGLTFEFGGTTVSDSQRQFTLDRLLALANTEGQLQFDDLITVKQEICESQGVEMTVGGETEVKLIYAYLGGVERSFIDHSDVVRLLHATMPAYKTSAMVDLDLIGQVQ</sequence>
<protein>
    <recommendedName>
        <fullName evidence="2">Lipoprotein</fullName>
    </recommendedName>
</protein>
<dbReference type="PROSITE" id="PS51257">
    <property type="entry name" value="PROKAR_LIPOPROTEIN"/>
    <property type="match status" value="1"/>
</dbReference>
<evidence type="ECO:0000313" key="1">
    <source>
        <dbReference type="EMBL" id="CUS40377.1"/>
    </source>
</evidence>
<reference evidence="1" key="1">
    <citation type="submission" date="2015-10" db="EMBL/GenBank/DDBJ databases">
        <authorList>
            <person name="Gilbert D.G."/>
        </authorList>
    </citation>
    <scope>NUCLEOTIDE SEQUENCE</scope>
</reference>
<evidence type="ECO:0008006" key="2">
    <source>
        <dbReference type="Google" id="ProtNLM"/>
    </source>
</evidence>
<organism evidence="1">
    <name type="scientific">hydrothermal vent metagenome</name>
    <dbReference type="NCBI Taxonomy" id="652676"/>
    <lineage>
        <taxon>unclassified sequences</taxon>
        <taxon>metagenomes</taxon>
        <taxon>ecological metagenomes</taxon>
    </lineage>
</organism>
<name>A0A160TBE6_9ZZZZ</name>
<dbReference type="AlphaFoldDB" id="A0A160TBE6"/>
<proteinExistence type="predicted"/>